<evidence type="ECO:0000256" key="1">
    <source>
        <dbReference type="SAM" id="SignalP"/>
    </source>
</evidence>
<evidence type="ECO:0000313" key="3">
    <source>
        <dbReference type="Proteomes" id="UP001202052"/>
    </source>
</evidence>
<dbReference type="InterPro" id="IPR006311">
    <property type="entry name" value="TAT_signal"/>
</dbReference>
<dbReference type="PROSITE" id="PS51257">
    <property type="entry name" value="PROKAR_LIPOPROTEIN"/>
    <property type="match status" value="1"/>
</dbReference>
<protein>
    <submittedName>
        <fullName evidence="2">SurA N-terminal domain-containing protein</fullName>
    </submittedName>
</protein>
<dbReference type="Gene3D" id="1.10.4030.10">
    <property type="entry name" value="Porin chaperone SurA, peptide-binding domain"/>
    <property type="match status" value="1"/>
</dbReference>
<dbReference type="Pfam" id="PF13624">
    <property type="entry name" value="SurA_N_3"/>
    <property type="match status" value="1"/>
</dbReference>
<dbReference type="SUPFAM" id="SSF109998">
    <property type="entry name" value="Triger factor/SurA peptide-binding domain-like"/>
    <property type="match status" value="1"/>
</dbReference>
<feature type="chain" id="PRO_5046820930" evidence="1">
    <location>
        <begin position="30"/>
        <end position="217"/>
    </location>
</feature>
<dbReference type="InterPro" id="IPR027304">
    <property type="entry name" value="Trigger_fact/SurA_dom_sf"/>
</dbReference>
<keyword evidence="3" id="KW-1185">Reference proteome</keyword>
<name>A0ABT0NR51_9ACTN</name>
<sequence length="217" mass="23495">MHRRRRTALVLTAAIVAAAPLLTACGSEAHPGAAAVVGGQRITVAQLESRVEEVRRAQRAAVPDETQYQQVVSSTSSLTRDTLHNMVLDRVLHRAARDKGVTVTRAETQRMRAGLEQQAGGGKGLETAWLQKYGIAPARLDDNLRLQLEAQKLAAELGTDTSQPAFWQALSKASTELHVDLNPRYGSWDVQKSSRVDAKTPWVREVTAAAGGQPVTT</sequence>
<dbReference type="RefSeq" id="WP_249458710.1">
    <property type="nucleotide sequence ID" value="NZ_JAMCCK010000015.1"/>
</dbReference>
<organism evidence="2 3">
    <name type="scientific">Streptomyces lavenduligriseus</name>
    <dbReference type="NCBI Taxonomy" id="67315"/>
    <lineage>
        <taxon>Bacteria</taxon>
        <taxon>Bacillati</taxon>
        <taxon>Actinomycetota</taxon>
        <taxon>Actinomycetes</taxon>
        <taxon>Kitasatosporales</taxon>
        <taxon>Streptomycetaceae</taxon>
        <taxon>Streptomyces</taxon>
    </lineage>
</organism>
<proteinExistence type="predicted"/>
<reference evidence="2 3" key="1">
    <citation type="submission" date="2022-05" db="EMBL/GenBank/DDBJ databases">
        <title>Genome Resource of Streptomyces lavenduligriseus GA1-1, a Strain with Broad-Spectrum Antifungal Activity against Phytopathogenic Fungi.</title>
        <authorList>
            <person name="Qi D."/>
        </authorList>
    </citation>
    <scope>NUCLEOTIDE SEQUENCE [LARGE SCALE GENOMIC DNA]</scope>
    <source>
        <strain evidence="2 3">GA1-1</strain>
    </source>
</reference>
<keyword evidence="1" id="KW-0732">Signal</keyword>
<dbReference type="EMBL" id="JAMCCK010000015">
    <property type="protein sequence ID" value="MCL3993927.1"/>
    <property type="molecule type" value="Genomic_DNA"/>
</dbReference>
<dbReference type="PROSITE" id="PS51318">
    <property type="entry name" value="TAT"/>
    <property type="match status" value="1"/>
</dbReference>
<comment type="caution">
    <text evidence="2">The sequence shown here is derived from an EMBL/GenBank/DDBJ whole genome shotgun (WGS) entry which is preliminary data.</text>
</comment>
<gene>
    <name evidence="2" type="ORF">M4438_10350</name>
</gene>
<dbReference type="Proteomes" id="UP001202052">
    <property type="component" value="Unassembled WGS sequence"/>
</dbReference>
<evidence type="ECO:0000313" key="2">
    <source>
        <dbReference type="EMBL" id="MCL3993927.1"/>
    </source>
</evidence>
<accession>A0ABT0NR51</accession>
<feature type="signal peptide" evidence="1">
    <location>
        <begin position="1"/>
        <end position="29"/>
    </location>
</feature>